<feature type="transmembrane region" description="Helical" evidence="7">
    <location>
        <begin position="20"/>
        <end position="43"/>
    </location>
</feature>
<feature type="transmembrane region" description="Helical" evidence="7">
    <location>
        <begin position="260"/>
        <end position="279"/>
    </location>
</feature>
<evidence type="ECO:0008006" key="10">
    <source>
        <dbReference type="Google" id="ProtNLM"/>
    </source>
</evidence>
<evidence type="ECO:0000256" key="1">
    <source>
        <dbReference type="ARBA" id="ARBA00004651"/>
    </source>
</evidence>
<dbReference type="PANTHER" id="PTHR34856:SF2">
    <property type="entry name" value="PROTEIN NRFD"/>
    <property type="match status" value="1"/>
</dbReference>
<dbReference type="eggNOG" id="COG5557">
    <property type="taxonomic scope" value="Bacteria"/>
</dbReference>
<dbReference type="Pfam" id="PF03916">
    <property type="entry name" value="NrfD"/>
    <property type="match status" value="1"/>
</dbReference>
<dbReference type="InterPro" id="IPR052049">
    <property type="entry name" value="Electron_transfer_protein"/>
</dbReference>
<feature type="transmembrane region" description="Helical" evidence="7">
    <location>
        <begin position="328"/>
        <end position="352"/>
    </location>
</feature>
<reference evidence="8 9" key="1">
    <citation type="submission" date="2013-06" db="EMBL/GenBank/DDBJ databases">
        <title>Draft genome sequence of Thauera terpenica.</title>
        <authorList>
            <person name="Liu B."/>
            <person name="Frostegard A.H."/>
            <person name="Shapleigh J.P."/>
        </authorList>
    </citation>
    <scope>NUCLEOTIDE SEQUENCE [LARGE SCALE GENOMIC DNA]</scope>
    <source>
        <strain evidence="8 9">58Eu</strain>
    </source>
</reference>
<evidence type="ECO:0000256" key="3">
    <source>
        <dbReference type="ARBA" id="ARBA00022475"/>
    </source>
</evidence>
<dbReference type="PANTHER" id="PTHR34856">
    <property type="entry name" value="PROTEIN NRFD"/>
    <property type="match status" value="1"/>
</dbReference>
<gene>
    <name evidence="8" type="ORF">M622_14505</name>
</gene>
<feature type="transmembrane region" description="Helical" evidence="7">
    <location>
        <begin position="188"/>
        <end position="208"/>
    </location>
</feature>
<evidence type="ECO:0000256" key="5">
    <source>
        <dbReference type="ARBA" id="ARBA00022989"/>
    </source>
</evidence>
<proteinExistence type="inferred from homology"/>
<dbReference type="PATRIC" id="fig|1348657.5.peg.1784"/>
<dbReference type="Gene3D" id="1.20.1630.10">
    <property type="entry name" value="Formate dehydrogenase/DMSO reductase domain"/>
    <property type="match status" value="1"/>
</dbReference>
<keyword evidence="5 7" id="KW-1133">Transmembrane helix</keyword>
<dbReference type="AlphaFoldDB" id="T0AYQ6"/>
<keyword evidence="9" id="KW-1185">Reference proteome</keyword>
<dbReference type="RefSeq" id="WP_021249206.1">
    <property type="nucleotide sequence ID" value="NZ_ATJV01000051.1"/>
</dbReference>
<feature type="transmembrane region" description="Helical" evidence="7">
    <location>
        <begin position="55"/>
        <end position="73"/>
    </location>
</feature>
<evidence type="ECO:0000256" key="2">
    <source>
        <dbReference type="ARBA" id="ARBA00008929"/>
    </source>
</evidence>
<organism evidence="8 9">
    <name type="scientific">Thauera terpenica 58Eu</name>
    <dbReference type="NCBI Taxonomy" id="1348657"/>
    <lineage>
        <taxon>Bacteria</taxon>
        <taxon>Pseudomonadati</taxon>
        <taxon>Pseudomonadota</taxon>
        <taxon>Betaproteobacteria</taxon>
        <taxon>Rhodocyclales</taxon>
        <taxon>Zoogloeaceae</taxon>
        <taxon>Thauera</taxon>
    </lineage>
</organism>
<sequence length="372" mass="39064">MNPNIVETLNVAREVAWLPWAVQYFFLIGLSYGAFVLALPGIVFRRPGWDSVSRLALLGALVCGLSAPVALLADLHQPGRFWHFYAYFTPTSWMSWGAFFIPVYLGGLLSFAWLAFRPDLARHAASGGKLARLAGVLAYGGHESRGALKAAALLGLVGAVLVAVYTGAEVAVVRARPLWNTSLLPLQFIVTAFAGAAGLALVFNYFSARNTAVTHTLARVLAASQFLALGIGALWLALGLSGLSATHAQALAEVGPSANWQLSAAWAVAATVLTGVLAWKRPGAGLLIGLLALHSAWMMRWSIFIGGQEVPKTGAGYYSYSLPLGPEGLLGIVGTAGLWVFLFVLITTLLPLERLAAGSPSLAAGSPTKAGA</sequence>
<comment type="caution">
    <text evidence="8">The sequence shown here is derived from an EMBL/GenBank/DDBJ whole genome shotgun (WGS) entry which is preliminary data.</text>
</comment>
<feature type="transmembrane region" description="Helical" evidence="7">
    <location>
        <begin position="220"/>
        <end position="240"/>
    </location>
</feature>
<keyword evidence="3" id="KW-1003">Cell membrane</keyword>
<feature type="transmembrane region" description="Helical" evidence="7">
    <location>
        <begin position="150"/>
        <end position="168"/>
    </location>
</feature>
<feature type="transmembrane region" description="Helical" evidence="7">
    <location>
        <begin position="286"/>
        <end position="308"/>
    </location>
</feature>
<evidence type="ECO:0000256" key="7">
    <source>
        <dbReference type="SAM" id="Phobius"/>
    </source>
</evidence>
<dbReference type="STRING" id="1348657.M622_14505"/>
<dbReference type="OrthoDB" id="9770779at2"/>
<protein>
    <recommendedName>
        <fullName evidence="10">Tetrathionate reductase</fullName>
    </recommendedName>
</protein>
<feature type="transmembrane region" description="Helical" evidence="7">
    <location>
        <begin position="93"/>
        <end position="116"/>
    </location>
</feature>
<evidence type="ECO:0000313" key="9">
    <source>
        <dbReference type="Proteomes" id="UP000015455"/>
    </source>
</evidence>
<dbReference type="GO" id="GO:0005886">
    <property type="term" value="C:plasma membrane"/>
    <property type="evidence" value="ECO:0007669"/>
    <property type="project" value="UniProtKB-SubCell"/>
</dbReference>
<keyword evidence="4 7" id="KW-0812">Transmembrane</keyword>
<evidence type="ECO:0000313" key="8">
    <source>
        <dbReference type="EMBL" id="EPZ15718.1"/>
    </source>
</evidence>
<evidence type="ECO:0000256" key="4">
    <source>
        <dbReference type="ARBA" id="ARBA00022692"/>
    </source>
</evidence>
<keyword evidence="6 7" id="KW-0472">Membrane</keyword>
<dbReference type="Proteomes" id="UP000015455">
    <property type="component" value="Unassembled WGS sequence"/>
</dbReference>
<evidence type="ECO:0000256" key="6">
    <source>
        <dbReference type="ARBA" id="ARBA00023136"/>
    </source>
</evidence>
<dbReference type="EMBL" id="ATJV01000051">
    <property type="protein sequence ID" value="EPZ15718.1"/>
    <property type="molecule type" value="Genomic_DNA"/>
</dbReference>
<comment type="similarity">
    <text evidence="2">Belongs to the NrfD family.</text>
</comment>
<name>T0AYQ6_9RHOO</name>
<accession>T0AYQ6</accession>
<dbReference type="InterPro" id="IPR005614">
    <property type="entry name" value="NrfD-like"/>
</dbReference>
<comment type="subcellular location">
    <subcellularLocation>
        <location evidence="1">Cell membrane</location>
        <topology evidence="1">Multi-pass membrane protein</topology>
    </subcellularLocation>
</comment>